<keyword evidence="3 7" id="KW-0812">Transmembrane</keyword>
<feature type="transmembrane region" description="Helical" evidence="7">
    <location>
        <begin position="345"/>
        <end position="365"/>
    </location>
</feature>
<evidence type="ECO:0000256" key="7">
    <source>
        <dbReference type="SAM" id="Phobius"/>
    </source>
</evidence>
<feature type="transmembrane region" description="Helical" evidence="7">
    <location>
        <begin position="474"/>
        <end position="494"/>
    </location>
</feature>
<keyword evidence="5 7" id="KW-0472">Membrane</keyword>
<dbReference type="RefSeq" id="WP_197006128.1">
    <property type="nucleotide sequence ID" value="NZ_BONS01000008.1"/>
</dbReference>
<dbReference type="GO" id="GO:0005886">
    <property type="term" value="C:plasma membrane"/>
    <property type="evidence" value="ECO:0007669"/>
    <property type="project" value="UniProtKB-SubCell"/>
</dbReference>
<feature type="transmembrane region" description="Helical" evidence="7">
    <location>
        <begin position="686"/>
        <end position="709"/>
    </location>
</feature>
<feature type="transmembrane region" description="Helical" evidence="7">
    <location>
        <begin position="772"/>
        <end position="792"/>
    </location>
</feature>
<evidence type="ECO:0000259" key="8">
    <source>
        <dbReference type="Pfam" id="PF02687"/>
    </source>
</evidence>
<evidence type="ECO:0000313" key="9">
    <source>
        <dbReference type="EMBL" id="MBG6139475.1"/>
    </source>
</evidence>
<dbReference type="PANTHER" id="PTHR30572:SF4">
    <property type="entry name" value="ABC TRANSPORTER PERMEASE YTRF"/>
    <property type="match status" value="1"/>
</dbReference>
<accession>A0A8J7GU07</accession>
<feature type="transmembrane region" description="Helical" evidence="7">
    <location>
        <begin position="425"/>
        <end position="453"/>
    </location>
</feature>
<dbReference type="Proteomes" id="UP000622552">
    <property type="component" value="Unassembled WGS sequence"/>
</dbReference>
<protein>
    <submittedName>
        <fullName evidence="9">Putative ABC transport system permease protein</fullName>
    </submittedName>
</protein>
<proteinExistence type="inferred from homology"/>
<keyword evidence="4 7" id="KW-1133">Transmembrane helix</keyword>
<feature type="domain" description="ABC3 transporter permease C-terminal" evidence="8">
    <location>
        <begin position="687"/>
        <end position="802"/>
    </location>
</feature>
<dbReference type="AlphaFoldDB" id="A0A8J7GU07"/>
<comment type="subcellular location">
    <subcellularLocation>
        <location evidence="1">Cell membrane</location>
        <topology evidence="1">Multi-pass membrane protein</topology>
    </subcellularLocation>
</comment>
<feature type="transmembrane region" description="Helical" evidence="7">
    <location>
        <begin position="255"/>
        <end position="275"/>
    </location>
</feature>
<evidence type="ECO:0000313" key="10">
    <source>
        <dbReference type="Proteomes" id="UP000622552"/>
    </source>
</evidence>
<dbReference type="PROSITE" id="PS51257">
    <property type="entry name" value="PROKAR_LIPOPROTEIN"/>
    <property type="match status" value="1"/>
</dbReference>
<reference evidence="9" key="1">
    <citation type="submission" date="2020-11" db="EMBL/GenBank/DDBJ databases">
        <title>Sequencing the genomes of 1000 actinobacteria strains.</title>
        <authorList>
            <person name="Klenk H.-P."/>
        </authorList>
    </citation>
    <scope>NUCLEOTIDE SEQUENCE</scope>
    <source>
        <strain evidence="9">DSM 45356</strain>
    </source>
</reference>
<comment type="similarity">
    <text evidence="6">Belongs to the ABC-4 integral membrane protein family.</text>
</comment>
<evidence type="ECO:0000256" key="4">
    <source>
        <dbReference type="ARBA" id="ARBA00022989"/>
    </source>
</evidence>
<evidence type="ECO:0000256" key="6">
    <source>
        <dbReference type="ARBA" id="ARBA00038076"/>
    </source>
</evidence>
<feature type="domain" description="ABC3 transporter permease C-terminal" evidence="8">
    <location>
        <begin position="256"/>
        <end position="373"/>
    </location>
</feature>
<evidence type="ECO:0000256" key="3">
    <source>
        <dbReference type="ARBA" id="ARBA00022692"/>
    </source>
</evidence>
<feature type="transmembrane region" description="Helical" evidence="7">
    <location>
        <begin position="303"/>
        <end position="325"/>
    </location>
</feature>
<dbReference type="Pfam" id="PF02687">
    <property type="entry name" value="FtsX"/>
    <property type="match status" value="2"/>
</dbReference>
<evidence type="ECO:0000256" key="1">
    <source>
        <dbReference type="ARBA" id="ARBA00004651"/>
    </source>
</evidence>
<sequence length="810" mass="82447">MLGLALRTLRFRKASFVGAFLALCCAAALVSACGLMLDTGLRGGLPAERYAGMTIVAGDQELHHDTGKKIKTKPLTERVRVPADLAATLRAIPGVRTVVPELSFPAVLPGVPGPQSLGHAWESAALGPCTLADGRAPATGTEVVLDAALAGRAGVRTGDQVTVQSTGAPARYTVVGLASPLRLQSAVFFAPAEAERLFGHPGEVTAFGVDAPGVNLGKALAGTPARVYTGADRGGLEFPDSAKAQVRLVSMSATLGGTALIVAILVVVGTFALLLQQRYREIALLRAIGATPRQIRRLIGGEALLVGVVAGGLGSVLGIALMSWLRDRFVAAGAIPAALDPVVGFVPPLAAALVTVAAGLVAALVSARRAIRIRPTEALAESSLGVRTGVGRLVAGAVVGVLALAGTGLLTILDTEAASSPVTYLTVLLWCTAVSLLGPPLARGAVAVLAVPLRRFRIGGWLAAANSTVGSRRLASVITPLTLMVAMTCTVLFMQSTTTEATTRQANDGLLAEHVLGSATGVPTAAATAARAVPGVTTVTEVKRGRVLNGLTKLSAQGVTPAGADRTLDLGVSAGDLADLAADKVAVSARLDLRVGTSLSLSLGDGTRVSLTVIAVYDRGLGFPDVTIDHDLLAAHVDNPLNDMVLVRGGDPASLAATFPGLRVLDRTGVQAAQAEQGSVNAQISLIAMGLVLAFTAIAVVNTLALSVGDRRREFALLRLVGATRRQVLGMLRWESAVVAVIGLVFGTAVSLAVLTGFSVGLTGAASPQVPLMTYIVVALGSAALAFASTLVPGRLALRANPADTIGARQ</sequence>
<name>A0A8J7GU07_9ACTN</name>
<dbReference type="InterPro" id="IPR003838">
    <property type="entry name" value="ABC3_permease_C"/>
</dbReference>
<dbReference type="EMBL" id="JADOUF010000001">
    <property type="protein sequence ID" value="MBG6139475.1"/>
    <property type="molecule type" value="Genomic_DNA"/>
</dbReference>
<dbReference type="InterPro" id="IPR050250">
    <property type="entry name" value="Macrolide_Exporter_MacB"/>
</dbReference>
<evidence type="ECO:0000256" key="5">
    <source>
        <dbReference type="ARBA" id="ARBA00023136"/>
    </source>
</evidence>
<keyword evidence="10" id="KW-1185">Reference proteome</keyword>
<dbReference type="GO" id="GO:0022857">
    <property type="term" value="F:transmembrane transporter activity"/>
    <property type="evidence" value="ECO:0007669"/>
    <property type="project" value="TreeGrafter"/>
</dbReference>
<feature type="transmembrane region" description="Helical" evidence="7">
    <location>
        <begin position="736"/>
        <end position="760"/>
    </location>
</feature>
<gene>
    <name evidence="9" type="ORF">IW245_005669</name>
</gene>
<dbReference type="PANTHER" id="PTHR30572">
    <property type="entry name" value="MEMBRANE COMPONENT OF TRANSPORTER-RELATED"/>
    <property type="match status" value="1"/>
</dbReference>
<organism evidence="9 10">
    <name type="scientific">Longispora fulva</name>
    <dbReference type="NCBI Taxonomy" id="619741"/>
    <lineage>
        <taxon>Bacteria</taxon>
        <taxon>Bacillati</taxon>
        <taxon>Actinomycetota</taxon>
        <taxon>Actinomycetes</taxon>
        <taxon>Micromonosporales</taxon>
        <taxon>Micromonosporaceae</taxon>
        <taxon>Longispora</taxon>
    </lineage>
</organism>
<feature type="transmembrane region" description="Helical" evidence="7">
    <location>
        <begin position="393"/>
        <end position="413"/>
    </location>
</feature>
<comment type="caution">
    <text evidence="9">The sequence shown here is derived from an EMBL/GenBank/DDBJ whole genome shotgun (WGS) entry which is preliminary data.</text>
</comment>
<evidence type="ECO:0000256" key="2">
    <source>
        <dbReference type="ARBA" id="ARBA00022475"/>
    </source>
</evidence>
<keyword evidence="2" id="KW-1003">Cell membrane</keyword>